<feature type="compositionally biased region" description="Polar residues" evidence="1">
    <location>
        <begin position="87"/>
        <end position="102"/>
    </location>
</feature>
<evidence type="ECO:0000256" key="1">
    <source>
        <dbReference type="SAM" id="MobiDB-lite"/>
    </source>
</evidence>
<name>A0AA44Z6H1_CROSK</name>
<evidence type="ECO:0000313" key="4">
    <source>
        <dbReference type="Proteomes" id="UP000244856"/>
    </source>
</evidence>
<dbReference type="EMBL" id="NCTU01000023">
    <property type="protein sequence ID" value="PUW01569.1"/>
    <property type="molecule type" value="Genomic_DNA"/>
</dbReference>
<comment type="caution">
    <text evidence="3">The sequence shown here is derived from an EMBL/GenBank/DDBJ whole genome shotgun (WGS) entry which is preliminary data.</text>
</comment>
<keyword evidence="2" id="KW-0472">Membrane</keyword>
<keyword evidence="2" id="KW-1133">Transmembrane helix</keyword>
<feature type="transmembrane region" description="Helical" evidence="2">
    <location>
        <begin position="37"/>
        <end position="56"/>
    </location>
</feature>
<sequence>MSEFDSLPAETPAVSSAARPVKKESLLTRPLFLGQSLPWLVGIVLAIVFAAWYLFWPASTENSATQLAFGQSSDFERVQAPPAEQPSDATPLQTGGLSTSGSEPGMSAGGSTPEEIVKLIREGRDFEAANREAITRLSETVRAQGAALSALQKRLDDTTTAYNQLVKQYSEQQSRKTVTASYDAGHKSAKRSLISGMQLESVQDGMAWVRWEGRTWAVQEGQRVGSVTIQNINVADRSVITSAGILR</sequence>
<evidence type="ECO:0000256" key="2">
    <source>
        <dbReference type="SAM" id="Phobius"/>
    </source>
</evidence>
<gene>
    <name evidence="3" type="ORF">B7T07_20745</name>
</gene>
<evidence type="ECO:0000313" key="3">
    <source>
        <dbReference type="EMBL" id="PUW01569.1"/>
    </source>
</evidence>
<protein>
    <submittedName>
        <fullName evidence="3">Conjugal transfer protein</fullName>
    </submittedName>
</protein>
<dbReference type="AlphaFoldDB" id="A0AA44Z6H1"/>
<dbReference type="NCBIfam" id="NF033885">
    <property type="entry name" value="conj_TraP_IncI1"/>
    <property type="match status" value="1"/>
</dbReference>
<proteinExistence type="predicted"/>
<accession>A0AA44Z6H1</accession>
<dbReference type="RefSeq" id="WP_085107981.1">
    <property type="nucleotide sequence ID" value="NZ_NCTU01000023.1"/>
</dbReference>
<feature type="region of interest" description="Disordered" evidence="1">
    <location>
        <begin position="78"/>
        <end position="112"/>
    </location>
</feature>
<keyword evidence="2" id="KW-0812">Transmembrane</keyword>
<reference evidence="3 4" key="1">
    <citation type="submission" date="2017-04" db="EMBL/GenBank/DDBJ databases">
        <title>Cronobacter sakazakii, ST83 Lineage Isolates.</title>
        <authorList>
            <person name="Chase H."/>
            <person name="Tall B."/>
            <person name="Gopinath G."/>
            <person name="Lehner A."/>
        </authorList>
    </citation>
    <scope>NUCLEOTIDE SEQUENCE [LARGE SCALE GENOMIC DNA]</scope>
    <source>
        <strain evidence="3 4">MOD1_Comp15</strain>
    </source>
</reference>
<organism evidence="3 4">
    <name type="scientific">Cronobacter sakazakii</name>
    <name type="common">Enterobacter sakazakii</name>
    <dbReference type="NCBI Taxonomy" id="28141"/>
    <lineage>
        <taxon>Bacteria</taxon>
        <taxon>Pseudomonadati</taxon>
        <taxon>Pseudomonadota</taxon>
        <taxon>Gammaproteobacteria</taxon>
        <taxon>Enterobacterales</taxon>
        <taxon>Enterobacteriaceae</taxon>
        <taxon>Cronobacter</taxon>
    </lineage>
</organism>
<dbReference type="InterPro" id="IPR049608">
    <property type="entry name" value="TraP-like"/>
</dbReference>
<dbReference type="Proteomes" id="UP000244856">
    <property type="component" value="Unassembled WGS sequence"/>
</dbReference>